<dbReference type="Proteomes" id="UP000199344">
    <property type="component" value="Unassembled WGS sequence"/>
</dbReference>
<reference evidence="2 3" key="1">
    <citation type="submission" date="2016-10" db="EMBL/GenBank/DDBJ databases">
        <authorList>
            <person name="de Groot N.N."/>
        </authorList>
    </citation>
    <scope>NUCLEOTIDE SEQUENCE [LARGE SCALE GENOMIC DNA]</scope>
    <source>
        <strain evidence="2 3">DSM 22220</strain>
    </source>
</reference>
<evidence type="ECO:0008006" key="4">
    <source>
        <dbReference type="Google" id="ProtNLM"/>
    </source>
</evidence>
<keyword evidence="1" id="KW-0732">Signal</keyword>
<proteinExistence type="predicted"/>
<feature type="signal peptide" evidence="1">
    <location>
        <begin position="1"/>
        <end position="17"/>
    </location>
</feature>
<keyword evidence="3" id="KW-1185">Reference proteome</keyword>
<dbReference type="AlphaFoldDB" id="A0A1G7EZ66"/>
<accession>A0A1G7EZ66</accession>
<protein>
    <recommendedName>
        <fullName evidence="4">Lysozyme inhibitor LprI N-terminal domain-containing protein</fullName>
    </recommendedName>
</protein>
<name>A0A1G7EZ66_9RHOB</name>
<organism evidence="2 3">
    <name type="scientific">Paracoccus isoporae</name>
    <dbReference type="NCBI Taxonomy" id="591205"/>
    <lineage>
        <taxon>Bacteria</taxon>
        <taxon>Pseudomonadati</taxon>
        <taxon>Pseudomonadota</taxon>
        <taxon>Alphaproteobacteria</taxon>
        <taxon>Rhodobacterales</taxon>
        <taxon>Paracoccaceae</taxon>
        <taxon>Paracoccus</taxon>
    </lineage>
</organism>
<dbReference type="STRING" id="591205.SAMN05421538_109117"/>
<evidence type="ECO:0000313" key="3">
    <source>
        <dbReference type="Proteomes" id="UP000199344"/>
    </source>
</evidence>
<dbReference type="RefSeq" id="WP_090524752.1">
    <property type="nucleotide sequence ID" value="NZ_FNAH01000009.1"/>
</dbReference>
<evidence type="ECO:0000313" key="2">
    <source>
        <dbReference type="EMBL" id="SDE68635.1"/>
    </source>
</evidence>
<evidence type="ECO:0000256" key="1">
    <source>
        <dbReference type="SAM" id="SignalP"/>
    </source>
</evidence>
<sequence length="163" mass="17515">MIRAAAISALTALPAQAIDFAPPAQYDPAVLAECLADQDSPTAQVERCHGVGVLACRLELKTRGGVDDAPCYEGEIAQWDAQIAEWSETLERKLTMIEASAYITCEGDEACALPLQGFLKGRDAWPGYRSGLCHLGVGAYGVAECWHDLTRQHALILASGLER</sequence>
<gene>
    <name evidence="2" type="ORF">SAMN05421538_109117</name>
</gene>
<dbReference type="EMBL" id="FNAH01000009">
    <property type="protein sequence ID" value="SDE68635.1"/>
    <property type="molecule type" value="Genomic_DNA"/>
</dbReference>
<feature type="chain" id="PRO_5011568792" description="Lysozyme inhibitor LprI N-terminal domain-containing protein" evidence="1">
    <location>
        <begin position="18"/>
        <end position="163"/>
    </location>
</feature>